<accession>A0AC60Q664</accession>
<name>A0AC60Q664_IXOPE</name>
<dbReference type="EMBL" id="JABSTQ010009443">
    <property type="protein sequence ID" value="KAG0429130.1"/>
    <property type="molecule type" value="Genomic_DNA"/>
</dbReference>
<protein>
    <submittedName>
        <fullName evidence="1">Uncharacterized protein</fullName>
    </submittedName>
</protein>
<sequence>MSRTSSHRQKILKEIGSPTRATKEDILLYAEHLGIDLPNEQNLLWIAQAGLEVSLPPPWYPVEDSQGRIYYYNSVTKETKWEHPLDSYYKAMVKKERIKAGLQNSAASDANLEDSGASLMSSLDDIPPLSTFARASDSEQTVVHISLLKKEKKNTFLSKSCPTNLNILTVKTAPPLPTKQADSDSESHTATLKNDKKEGERVLPDLKDLLSQKQALVAELEQLKREVHKYRRLREQLRASAKQELVQLGASTATKERSMCTDVARRPQKCSPPRQKIVARESEAPNAGEKAKRPQTTAALVPAVQPSLGHSDLLRLSQRLAHLRHRHLQLSLRAAQQVAEDALARIVQSTHESKRRSRHQSRVSVRHIATTAVCRLAPESTEPGGRPARSVVSSRVDCQVVSAALESRRVRTAPAAHQIAAAKSLAIPPVNKLFAQLIECCQTVQ</sequence>
<reference evidence="1 2" key="1">
    <citation type="journal article" date="2020" name="Cell">
        <title>Large-Scale Comparative Analyses of Tick Genomes Elucidate Their Genetic Diversity and Vector Capacities.</title>
        <authorList>
            <consortium name="Tick Genome and Microbiome Consortium (TIGMIC)"/>
            <person name="Jia N."/>
            <person name="Wang J."/>
            <person name="Shi W."/>
            <person name="Du L."/>
            <person name="Sun Y."/>
            <person name="Zhan W."/>
            <person name="Jiang J.F."/>
            <person name="Wang Q."/>
            <person name="Zhang B."/>
            <person name="Ji P."/>
            <person name="Bell-Sakyi L."/>
            <person name="Cui X.M."/>
            <person name="Yuan T.T."/>
            <person name="Jiang B.G."/>
            <person name="Yang W.F."/>
            <person name="Lam T.T."/>
            <person name="Chang Q.C."/>
            <person name="Ding S.J."/>
            <person name="Wang X.J."/>
            <person name="Zhu J.G."/>
            <person name="Ruan X.D."/>
            <person name="Zhao L."/>
            <person name="Wei J.T."/>
            <person name="Ye R.Z."/>
            <person name="Que T.C."/>
            <person name="Du C.H."/>
            <person name="Zhou Y.H."/>
            <person name="Cheng J.X."/>
            <person name="Dai P.F."/>
            <person name="Guo W.B."/>
            <person name="Han X.H."/>
            <person name="Huang E.J."/>
            <person name="Li L.F."/>
            <person name="Wei W."/>
            <person name="Gao Y.C."/>
            <person name="Liu J.Z."/>
            <person name="Shao H.Z."/>
            <person name="Wang X."/>
            <person name="Wang C.C."/>
            <person name="Yang T.C."/>
            <person name="Huo Q.B."/>
            <person name="Li W."/>
            <person name="Chen H.Y."/>
            <person name="Chen S.E."/>
            <person name="Zhou L.G."/>
            <person name="Ni X.B."/>
            <person name="Tian J.H."/>
            <person name="Sheng Y."/>
            <person name="Liu T."/>
            <person name="Pan Y.S."/>
            <person name="Xia L.Y."/>
            <person name="Li J."/>
            <person name="Zhao F."/>
            <person name="Cao W.C."/>
        </authorList>
    </citation>
    <scope>NUCLEOTIDE SEQUENCE [LARGE SCALE GENOMIC DNA]</scope>
    <source>
        <strain evidence="1">Iper-2018</strain>
    </source>
</reference>
<evidence type="ECO:0000313" key="1">
    <source>
        <dbReference type="EMBL" id="KAG0429130.1"/>
    </source>
</evidence>
<dbReference type="Proteomes" id="UP000805193">
    <property type="component" value="Unassembled WGS sequence"/>
</dbReference>
<gene>
    <name evidence="1" type="ORF">HPB47_023937</name>
</gene>
<keyword evidence="2" id="KW-1185">Reference proteome</keyword>
<organism evidence="1 2">
    <name type="scientific">Ixodes persulcatus</name>
    <name type="common">Taiga tick</name>
    <dbReference type="NCBI Taxonomy" id="34615"/>
    <lineage>
        <taxon>Eukaryota</taxon>
        <taxon>Metazoa</taxon>
        <taxon>Ecdysozoa</taxon>
        <taxon>Arthropoda</taxon>
        <taxon>Chelicerata</taxon>
        <taxon>Arachnida</taxon>
        <taxon>Acari</taxon>
        <taxon>Parasitiformes</taxon>
        <taxon>Ixodida</taxon>
        <taxon>Ixodoidea</taxon>
        <taxon>Ixodidae</taxon>
        <taxon>Ixodinae</taxon>
        <taxon>Ixodes</taxon>
    </lineage>
</organism>
<proteinExistence type="predicted"/>
<evidence type="ECO:0000313" key="2">
    <source>
        <dbReference type="Proteomes" id="UP000805193"/>
    </source>
</evidence>
<comment type="caution">
    <text evidence="1">The sequence shown here is derived from an EMBL/GenBank/DDBJ whole genome shotgun (WGS) entry which is preliminary data.</text>
</comment>